<evidence type="ECO:0000313" key="1">
    <source>
        <dbReference type="EMBL" id="QDU87838.1"/>
    </source>
</evidence>
<sequence length="87" mass="9619">MAITFELPPQVDDRLRKRFGDLDAMAKLGLAIEAYRAAELSLGQFADLLGIGHYEADGLLKQRRVMLEFSSEELAAARAAVERLLGQ</sequence>
<dbReference type="OrthoDB" id="288138at2"/>
<dbReference type="KEGG" id="pnd:Pla175_12050"/>
<dbReference type="Proteomes" id="UP000317429">
    <property type="component" value="Chromosome"/>
</dbReference>
<reference evidence="1 2" key="1">
    <citation type="submission" date="2019-02" db="EMBL/GenBank/DDBJ databases">
        <title>Deep-cultivation of Planctomycetes and their phenomic and genomic characterization uncovers novel biology.</title>
        <authorList>
            <person name="Wiegand S."/>
            <person name="Jogler M."/>
            <person name="Boedeker C."/>
            <person name="Pinto D."/>
            <person name="Vollmers J."/>
            <person name="Rivas-Marin E."/>
            <person name="Kohn T."/>
            <person name="Peeters S.H."/>
            <person name="Heuer A."/>
            <person name="Rast P."/>
            <person name="Oberbeckmann S."/>
            <person name="Bunk B."/>
            <person name="Jeske O."/>
            <person name="Meyerdierks A."/>
            <person name="Storesund J.E."/>
            <person name="Kallscheuer N."/>
            <person name="Luecker S."/>
            <person name="Lage O.M."/>
            <person name="Pohl T."/>
            <person name="Merkel B.J."/>
            <person name="Hornburger P."/>
            <person name="Mueller R.-W."/>
            <person name="Bruemmer F."/>
            <person name="Labrenz M."/>
            <person name="Spormann A.M."/>
            <person name="Op den Camp H."/>
            <person name="Overmann J."/>
            <person name="Amann R."/>
            <person name="Jetten M.S.M."/>
            <person name="Mascher T."/>
            <person name="Medema M.H."/>
            <person name="Devos D.P."/>
            <person name="Kaster A.-K."/>
            <person name="Ovreas L."/>
            <person name="Rohde M."/>
            <person name="Galperin M.Y."/>
            <person name="Jogler C."/>
        </authorList>
    </citation>
    <scope>NUCLEOTIDE SEQUENCE [LARGE SCALE GENOMIC DNA]</scope>
    <source>
        <strain evidence="1 2">Pla175</strain>
    </source>
</reference>
<dbReference type="RefSeq" id="WP_145282099.1">
    <property type="nucleotide sequence ID" value="NZ_CP036291.1"/>
</dbReference>
<name>A0A518D8N5_9BACT</name>
<proteinExistence type="predicted"/>
<dbReference type="Pfam" id="PF03683">
    <property type="entry name" value="UPF0175"/>
    <property type="match status" value="1"/>
</dbReference>
<dbReference type="InterPro" id="IPR005368">
    <property type="entry name" value="UPF0175"/>
</dbReference>
<organism evidence="1 2">
    <name type="scientific">Pirellulimonas nuda</name>
    <dbReference type="NCBI Taxonomy" id="2528009"/>
    <lineage>
        <taxon>Bacteria</taxon>
        <taxon>Pseudomonadati</taxon>
        <taxon>Planctomycetota</taxon>
        <taxon>Planctomycetia</taxon>
        <taxon>Pirellulales</taxon>
        <taxon>Lacipirellulaceae</taxon>
        <taxon>Pirellulimonas</taxon>
    </lineage>
</organism>
<dbReference type="AlphaFoldDB" id="A0A518D8N5"/>
<accession>A0A518D8N5</accession>
<keyword evidence="2" id="KW-1185">Reference proteome</keyword>
<gene>
    <name evidence="1" type="ORF">Pla175_12050</name>
</gene>
<protein>
    <submittedName>
        <fullName evidence="1">Uncharacterized protein</fullName>
    </submittedName>
</protein>
<dbReference type="EMBL" id="CP036291">
    <property type="protein sequence ID" value="QDU87838.1"/>
    <property type="molecule type" value="Genomic_DNA"/>
</dbReference>
<evidence type="ECO:0000313" key="2">
    <source>
        <dbReference type="Proteomes" id="UP000317429"/>
    </source>
</evidence>